<dbReference type="InParanoid" id="A0A6M4HAE4"/>
<dbReference type="Pfam" id="PF14522">
    <property type="entry name" value="Cytochrome_C7"/>
    <property type="match status" value="1"/>
</dbReference>
<dbReference type="RefSeq" id="WP_171161934.1">
    <property type="nucleotide sequence ID" value="NZ_CP053073.1"/>
</dbReference>
<dbReference type="SUPFAM" id="SSF48695">
    <property type="entry name" value="Multiheme cytochromes"/>
    <property type="match status" value="2"/>
</dbReference>
<sequence>MKVLIITRTQGRTGRMMEHKREVEGDWIRVGRAASSEIFLPDPRVALFQGLIGYRKGLIYSEGESGIVGSSSTTQKSVMSVRLAPGVSIDAGPYKITSLEPPEGFDGALAVELVRPAEVVPEGDIRDRSSRRSLASLGLPKRVASWSLLALIVVLFFLVPAGRVLELPWRNATGEALGLTDKVWNPGAVILAHQPIEQKCESCHEVAFEHVKDRACLTCHMAIQHHVGPELKPAALFEGQRCGTCHRDHKGVKATHRDDDMLCTSCHRDIRATSPASTAANVSNFATNHPAFRLSLPGEGGVRRVRQGQGVIVETSNLVFPHAVHMDPKGVRSPTQGRMTLQCSSCHGPDASKRTFEPINMRKHCQECHQLQFEPAVTTREVPHGSARDAKVVVEEFYANLALNGVRDSFEKAFGVPGEGLLRRVGEPSESERKTAANLAATKAGKVATELFEVRVCRTCHEVRRVEEGKSVDWRVAAVRANNAWMPKARFEHRSHAQSKCADCHDVAASKKSSDVAMPNIETCRKCHGGGEPVANKITSNCMQCHGFHGSGHLWDPTFKKPATRVVEGAGIGR</sequence>
<name>A0A6M4HAE4_9PROT</name>
<keyword evidence="2" id="KW-0812">Transmembrane</keyword>
<protein>
    <recommendedName>
        <fullName evidence="3">Cytochrome c7-like domain-containing protein</fullName>
    </recommendedName>
</protein>
<feature type="domain" description="Cytochrome c7-like" evidence="3">
    <location>
        <begin position="490"/>
        <end position="546"/>
    </location>
</feature>
<dbReference type="PANTHER" id="PTHR35038">
    <property type="entry name" value="DISSIMILATORY SULFITE REDUCTASE SIRA"/>
    <property type="match status" value="1"/>
</dbReference>
<accession>A0A6M4HAE4</accession>
<evidence type="ECO:0000259" key="3">
    <source>
        <dbReference type="Pfam" id="PF14522"/>
    </source>
</evidence>
<dbReference type="Gene3D" id="3.90.10.10">
    <property type="entry name" value="Cytochrome C3"/>
    <property type="match status" value="3"/>
</dbReference>
<dbReference type="PANTHER" id="PTHR35038:SF8">
    <property type="entry name" value="C-TYPE POLYHEME CYTOCHROME OMCC"/>
    <property type="match status" value="1"/>
</dbReference>
<keyword evidence="1" id="KW-0732">Signal</keyword>
<evidence type="ECO:0000256" key="1">
    <source>
        <dbReference type="ARBA" id="ARBA00022729"/>
    </source>
</evidence>
<keyword evidence="2" id="KW-0472">Membrane</keyword>
<evidence type="ECO:0000313" key="5">
    <source>
        <dbReference type="Proteomes" id="UP000503096"/>
    </source>
</evidence>
<dbReference type="InterPro" id="IPR036280">
    <property type="entry name" value="Multihaem_cyt_sf"/>
</dbReference>
<dbReference type="InterPro" id="IPR051829">
    <property type="entry name" value="Multiheme_Cytochr_ET"/>
</dbReference>
<evidence type="ECO:0000256" key="2">
    <source>
        <dbReference type="SAM" id="Phobius"/>
    </source>
</evidence>
<dbReference type="InterPro" id="IPR029467">
    <property type="entry name" value="Cyt_c7-like"/>
</dbReference>
<keyword evidence="5" id="KW-1185">Reference proteome</keyword>
<organism evidence="4 5">
    <name type="scientific">Usitatibacter palustris</name>
    <dbReference type="NCBI Taxonomy" id="2732487"/>
    <lineage>
        <taxon>Bacteria</taxon>
        <taxon>Pseudomonadati</taxon>
        <taxon>Pseudomonadota</taxon>
        <taxon>Betaproteobacteria</taxon>
        <taxon>Nitrosomonadales</taxon>
        <taxon>Usitatibacteraceae</taxon>
        <taxon>Usitatibacter</taxon>
    </lineage>
</organism>
<dbReference type="EMBL" id="CP053073">
    <property type="protein sequence ID" value="QJR15017.1"/>
    <property type="molecule type" value="Genomic_DNA"/>
</dbReference>
<proteinExistence type="predicted"/>
<gene>
    <name evidence="4" type="ORF">DSM104440_01833</name>
</gene>
<dbReference type="Proteomes" id="UP000503096">
    <property type="component" value="Chromosome"/>
</dbReference>
<dbReference type="CDD" id="cd08168">
    <property type="entry name" value="Cytochrom_C3"/>
    <property type="match status" value="1"/>
</dbReference>
<keyword evidence="2" id="KW-1133">Transmembrane helix</keyword>
<feature type="transmembrane region" description="Helical" evidence="2">
    <location>
        <begin position="143"/>
        <end position="162"/>
    </location>
</feature>
<reference evidence="4 5" key="1">
    <citation type="submission" date="2020-04" db="EMBL/GenBank/DDBJ databases">
        <title>Usitatibacter rugosus gen. nov., sp. nov. and Usitatibacter palustris sp. nov., novel members of Usitatibacteraceae fam. nov. within the order Nitrosomonadales isolated from soil.</title>
        <authorList>
            <person name="Huber K.J."/>
            <person name="Neumann-Schaal M."/>
            <person name="Geppert A."/>
            <person name="Luckner M."/>
            <person name="Wanner G."/>
            <person name="Overmann J."/>
        </authorList>
    </citation>
    <scope>NUCLEOTIDE SEQUENCE [LARGE SCALE GENOMIC DNA]</scope>
    <source>
        <strain evidence="4 5">Swamp67</strain>
    </source>
</reference>
<dbReference type="KEGG" id="upl:DSM104440_01833"/>
<dbReference type="AlphaFoldDB" id="A0A6M4HAE4"/>
<evidence type="ECO:0000313" key="4">
    <source>
        <dbReference type="EMBL" id="QJR15017.1"/>
    </source>
</evidence>